<dbReference type="Proteomes" id="UP000182259">
    <property type="component" value="Chromosome IV"/>
</dbReference>
<evidence type="ECO:0000256" key="6">
    <source>
        <dbReference type="ARBA" id="ARBA00022619"/>
    </source>
</evidence>
<comment type="function">
    <text evidence="1">Catalyzes an early step in riboflavin biosynthesis, the NADPH-dependent reduction of the ribose side chain of 2,5-diamino-6-ribosylamino-4(3H)-pyrimidinone 5'-phosphate, yielding 2,5-diamino-6-ribitylamino-4(3H)-pyrimidinone 5'-phosphate.</text>
</comment>
<evidence type="ECO:0000256" key="4">
    <source>
        <dbReference type="ARBA" id="ARBA00012851"/>
    </source>
</evidence>
<evidence type="ECO:0000256" key="11">
    <source>
        <dbReference type="ARBA" id="ARBA00047550"/>
    </source>
</evidence>
<keyword evidence="6" id="KW-0686">Riboflavin biosynthesis</keyword>
<protein>
    <recommendedName>
        <fullName evidence="5">2,5-diamino-6-ribosylamino-4(3H)-pyrimidinone 5'-phosphate reductase</fullName>
        <ecNumber evidence="4">1.1.1.302</ecNumber>
    </recommendedName>
    <alternativeName>
        <fullName evidence="10">2,5-diamino-6-(5-phospho-D-ribosylamino)pyrimidin-4(3H)-one reductase</fullName>
    </alternativeName>
    <alternativeName>
        <fullName evidence="9">2,5-diamino-6-ribitylamino-4(3H)-pyrimidinone 5'-phosphate synthase</fullName>
    </alternativeName>
</protein>
<comment type="similarity">
    <text evidence="3">Belongs to the HTP reductase family.</text>
</comment>
<organism evidence="14 15">
    <name type="scientific">Sungouiella intermedia</name>
    <dbReference type="NCBI Taxonomy" id="45354"/>
    <lineage>
        <taxon>Eukaryota</taxon>
        <taxon>Fungi</taxon>
        <taxon>Dikarya</taxon>
        <taxon>Ascomycota</taxon>
        <taxon>Saccharomycotina</taxon>
        <taxon>Pichiomycetes</taxon>
        <taxon>Metschnikowiaceae</taxon>
        <taxon>Sungouiella</taxon>
    </lineage>
</organism>
<dbReference type="Pfam" id="PF01872">
    <property type="entry name" value="RibD_C"/>
    <property type="match status" value="1"/>
</dbReference>
<dbReference type="PANTHER" id="PTHR38011">
    <property type="entry name" value="DIHYDROFOLATE REDUCTASE FAMILY PROTEIN (AFU_ORTHOLOGUE AFUA_8G06820)"/>
    <property type="match status" value="1"/>
</dbReference>
<dbReference type="InterPro" id="IPR024072">
    <property type="entry name" value="DHFR-like_dom_sf"/>
</dbReference>
<evidence type="ECO:0000256" key="5">
    <source>
        <dbReference type="ARBA" id="ARBA00015035"/>
    </source>
</evidence>
<evidence type="ECO:0000313" key="14">
    <source>
        <dbReference type="EMBL" id="SGZ54967.1"/>
    </source>
</evidence>
<feature type="domain" description="Bacterial bifunctional deaminase-reductase C-terminal" evidence="13">
    <location>
        <begin position="27"/>
        <end position="237"/>
    </location>
</feature>
<dbReference type="Gene3D" id="3.40.430.10">
    <property type="entry name" value="Dihydrofolate Reductase, subunit A"/>
    <property type="match status" value="1"/>
</dbReference>
<dbReference type="GO" id="GO:0008703">
    <property type="term" value="F:5-amino-6-(5-phosphoribosylamino)uracil reductase activity"/>
    <property type="evidence" value="ECO:0007669"/>
    <property type="project" value="InterPro"/>
</dbReference>
<sequence>MSLIPLPPSLVPFLANYLPNGSRCNRPFVTLTWAQSLDSRIAAAPGTQTVISHLETKTMTHYLRANHDAILVGIGTVLADDPKLSCRYHGGPNGGRIRPVVVDPNGKWKYASSTLHKICQQGDGLAPYIVTNTNTRYSQEDMAVVEAQGGKILHIDFKDSSLANWETIFRALHLENINSVMVEGGAVVINQLLQSSLVDSVVVTVGPVFLGKNGVEVSPRLGVKLQDVKWWNGVQDAVMAARLA</sequence>
<evidence type="ECO:0000256" key="2">
    <source>
        <dbReference type="ARBA" id="ARBA00005104"/>
    </source>
</evidence>
<dbReference type="NCBIfam" id="TIGR00227">
    <property type="entry name" value="ribD_Cterm"/>
    <property type="match status" value="1"/>
</dbReference>
<comment type="pathway">
    <text evidence="2">Cofactor biosynthesis; riboflavin biosynthesis.</text>
</comment>
<accession>A0A1L0BUD5</accession>
<dbReference type="SUPFAM" id="SSF53597">
    <property type="entry name" value="Dihydrofolate reductase-like"/>
    <property type="match status" value="1"/>
</dbReference>
<name>A0A1L0BUD5_9ASCO</name>
<evidence type="ECO:0000313" key="15">
    <source>
        <dbReference type="Proteomes" id="UP000182259"/>
    </source>
</evidence>
<dbReference type="AlphaFoldDB" id="A0A1L0BUD5"/>
<evidence type="ECO:0000256" key="9">
    <source>
        <dbReference type="ARBA" id="ARBA00030073"/>
    </source>
</evidence>
<evidence type="ECO:0000256" key="7">
    <source>
        <dbReference type="ARBA" id="ARBA00022857"/>
    </source>
</evidence>
<dbReference type="UniPathway" id="UPA00275"/>
<dbReference type="InterPro" id="IPR002734">
    <property type="entry name" value="RibDG_C"/>
</dbReference>
<reference evidence="14 15" key="1">
    <citation type="submission" date="2016-10" db="EMBL/GenBank/DDBJ databases">
        <authorList>
            <person name="de Groot N.N."/>
        </authorList>
    </citation>
    <scope>NUCLEOTIDE SEQUENCE [LARGE SCALE GENOMIC DNA]</scope>
    <source>
        <strain evidence="14 15">PYCC 4715</strain>
    </source>
</reference>
<dbReference type="InterPro" id="IPR011549">
    <property type="entry name" value="RibD_C"/>
</dbReference>
<evidence type="ECO:0000256" key="1">
    <source>
        <dbReference type="ARBA" id="ARBA00003555"/>
    </source>
</evidence>
<dbReference type="PANTHER" id="PTHR38011:SF7">
    <property type="entry name" value="2,5-DIAMINO-6-RIBOSYLAMINO-4(3H)-PYRIMIDINONE 5'-PHOSPHATE REDUCTASE"/>
    <property type="match status" value="1"/>
</dbReference>
<comment type="catalytic activity">
    <reaction evidence="11">
        <text>2,5-diamino-6-(1-D-ribitylamino)pyrimidin-4(3H)-one 5'-phosphate + NAD(+) = 2,5-diamino-6-(1-D-ribosylamino)pyrimidin-4(3H)-one 5'-phosphate + NADH + H(+)</text>
        <dbReference type="Rhea" id="RHEA:27274"/>
        <dbReference type="ChEBI" id="CHEBI:15378"/>
        <dbReference type="ChEBI" id="CHEBI:57540"/>
        <dbReference type="ChEBI" id="CHEBI:57945"/>
        <dbReference type="ChEBI" id="CHEBI:58890"/>
        <dbReference type="ChEBI" id="CHEBI:59545"/>
        <dbReference type="EC" id="1.1.1.302"/>
    </reaction>
</comment>
<evidence type="ECO:0000256" key="10">
    <source>
        <dbReference type="ARBA" id="ARBA00031630"/>
    </source>
</evidence>
<evidence type="ECO:0000256" key="12">
    <source>
        <dbReference type="ARBA" id="ARBA00049020"/>
    </source>
</evidence>
<proteinExistence type="inferred from homology"/>
<keyword evidence="7" id="KW-0521">NADP</keyword>
<dbReference type="EMBL" id="LT635767">
    <property type="protein sequence ID" value="SGZ54967.1"/>
    <property type="molecule type" value="Genomic_DNA"/>
</dbReference>
<evidence type="ECO:0000256" key="3">
    <source>
        <dbReference type="ARBA" id="ARBA00009723"/>
    </source>
</evidence>
<dbReference type="GO" id="GO:0009231">
    <property type="term" value="P:riboflavin biosynthetic process"/>
    <property type="evidence" value="ECO:0007669"/>
    <property type="project" value="UniProtKB-UniPathway"/>
</dbReference>
<evidence type="ECO:0000259" key="13">
    <source>
        <dbReference type="Pfam" id="PF01872"/>
    </source>
</evidence>
<gene>
    <name evidence="14" type="ORF">SAMEA4029009_CIC11G00000004291</name>
</gene>
<evidence type="ECO:0000256" key="8">
    <source>
        <dbReference type="ARBA" id="ARBA00023002"/>
    </source>
</evidence>
<keyword evidence="8" id="KW-0560">Oxidoreductase</keyword>
<dbReference type="GO" id="GO:0050661">
    <property type="term" value="F:NADP binding"/>
    <property type="evidence" value="ECO:0007669"/>
    <property type="project" value="InterPro"/>
</dbReference>
<dbReference type="EC" id="1.1.1.302" evidence="4"/>
<comment type="catalytic activity">
    <reaction evidence="12">
        <text>2,5-diamino-6-(1-D-ribitylamino)pyrimidin-4(3H)-one 5'-phosphate + NADP(+) = 2,5-diamino-6-(1-D-ribosylamino)pyrimidin-4(3H)-one 5'-phosphate + NADPH + H(+)</text>
        <dbReference type="Rhea" id="RHEA:27278"/>
        <dbReference type="ChEBI" id="CHEBI:15378"/>
        <dbReference type="ChEBI" id="CHEBI:57783"/>
        <dbReference type="ChEBI" id="CHEBI:58349"/>
        <dbReference type="ChEBI" id="CHEBI:58890"/>
        <dbReference type="ChEBI" id="CHEBI:59545"/>
        <dbReference type="EC" id="1.1.1.302"/>
    </reaction>
</comment>
<dbReference type="InterPro" id="IPR050765">
    <property type="entry name" value="Riboflavin_Biosynth_HTPR"/>
</dbReference>